<evidence type="ECO:0000256" key="3">
    <source>
        <dbReference type="ARBA" id="ARBA00022801"/>
    </source>
</evidence>
<keyword evidence="3 7" id="KW-0378">Hydrolase</keyword>
<keyword evidence="2" id="KW-0479">Metal-binding</keyword>
<dbReference type="Gene3D" id="3.30.1120.10">
    <property type="match status" value="1"/>
</dbReference>
<proteinExistence type="inferred from homology"/>
<keyword evidence="8" id="KW-1185">Reference proteome</keyword>
<dbReference type="RefSeq" id="WP_052539449.1">
    <property type="nucleotide sequence ID" value="NZ_CP006842.1"/>
</dbReference>
<dbReference type="SUPFAM" id="SSF53649">
    <property type="entry name" value="Alkaline phosphatase-like"/>
    <property type="match status" value="1"/>
</dbReference>
<protein>
    <submittedName>
        <fullName evidence="7">Putative arylsulfatase</fullName>
        <ecNumber evidence="7">3.1.6.1</ecNumber>
    </submittedName>
</protein>
<dbReference type="GO" id="GO:0004065">
    <property type="term" value="F:arylsulfatase activity"/>
    <property type="evidence" value="ECO:0007669"/>
    <property type="project" value="UniProtKB-EC"/>
</dbReference>
<dbReference type="GO" id="GO:0046872">
    <property type="term" value="F:metal ion binding"/>
    <property type="evidence" value="ECO:0007669"/>
    <property type="project" value="UniProtKB-KW"/>
</dbReference>
<evidence type="ECO:0000256" key="2">
    <source>
        <dbReference type="ARBA" id="ARBA00022723"/>
    </source>
</evidence>
<feature type="region of interest" description="Disordered" evidence="5">
    <location>
        <begin position="1"/>
        <end position="37"/>
    </location>
</feature>
<dbReference type="HOGENOM" id="CLU_006332_11_0_11"/>
<name>X5E5U3_9CORY</name>
<accession>X5E5U3</accession>
<evidence type="ECO:0000256" key="1">
    <source>
        <dbReference type="ARBA" id="ARBA00008779"/>
    </source>
</evidence>
<dbReference type="Gene3D" id="3.40.720.10">
    <property type="entry name" value="Alkaline Phosphatase, subunit A"/>
    <property type="match status" value="1"/>
</dbReference>
<dbReference type="Proteomes" id="UP000023703">
    <property type="component" value="Chromosome"/>
</dbReference>
<evidence type="ECO:0000256" key="5">
    <source>
        <dbReference type="SAM" id="MobiDB-lite"/>
    </source>
</evidence>
<dbReference type="CDD" id="cd16025">
    <property type="entry name" value="PAS_like"/>
    <property type="match status" value="1"/>
</dbReference>
<feature type="compositionally biased region" description="Basic and acidic residues" evidence="5">
    <location>
        <begin position="1"/>
        <end position="13"/>
    </location>
</feature>
<dbReference type="InterPro" id="IPR000917">
    <property type="entry name" value="Sulfatase_N"/>
</dbReference>
<evidence type="ECO:0000313" key="7">
    <source>
        <dbReference type="EMBL" id="AHW62795.1"/>
    </source>
</evidence>
<dbReference type="EMBL" id="CP006842">
    <property type="protein sequence ID" value="AHW62795.1"/>
    <property type="molecule type" value="Genomic_DNA"/>
</dbReference>
<dbReference type="AlphaFoldDB" id="X5E5U3"/>
<sequence length="783" mass="85293">MARHTPIPDHARGYEGFGGHVGRTHAQSTPSWPTEKRAADGAPNVIIVLLDDMGYSDIGPFGSEIPTPNLDRLAAGGRILTNYHTTPVCSPARAAVLTGLNPHRAGFATVANSDPGFPGVRLELGEDVVTLPEILRDAGYATFGVGKWHLTRDALINAAAPKASWPVQRGFDHYYGSLEGLNSFFHPNQLVRDNTVVQHEQTPDGYYLTDDYTDNALGYIKALRASDASKPFFLYFAHTAMHGPLGAKPEDIVTHRGRYDVGWDEVRRARHARQIELGIVPPGTPLPEREGKLGRDIPAWDSLNAETRALYARYQEVYAAMVDNVDQSLGRILSLVDDLDERDNTIVVFTSDNGGTAEGGPEGTRSYFSRFAHVAGLPSDWEADVDLDPSLIGGPQSMAHYPEGWGHASNTPFRFYKGQTYAGGIRVPLIVSWPTGLGSSAGADLRGQYQYVTDLTPTILDLVGVPHPGARNNRPAKDPDGSSFAPVLRDAAHPSTHPEQYSEFGGNRGFYADGWKIVADHRPGTPFDDGEWELYNVDEDPNELHDVASNHPTLLRGLAARWEDAAWMNTVFPLNDHSDPRSGLRRPAESRLSEPVTLLPGTPKLERYRSSKLVQLRSFTVEIDVTCTPADAGVLVSHGDQGGGYVVYVDGASGELRLAVNEYGRLHEVSAGAAPVGRGTVLLRATALPDFRTTWVLEASETAATDRRGELRDLWAFVGMAPFSGIDVGVNRGGPVHWGIYEAHGSYRYSGDLHSVRYVPGERAPYSPEVLAELARDAAEAFD</sequence>
<dbReference type="InterPro" id="IPR024607">
    <property type="entry name" value="Sulfatase_CS"/>
</dbReference>
<dbReference type="eggNOG" id="COG3119">
    <property type="taxonomic scope" value="Bacteria"/>
</dbReference>
<dbReference type="EC" id="3.1.6.1" evidence="7"/>
<keyword evidence="4" id="KW-0106">Calcium</keyword>
<dbReference type="Pfam" id="PF00884">
    <property type="entry name" value="Sulfatase"/>
    <property type="match status" value="1"/>
</dbReference>
<gene>
    <name evidence="7" type="primary">astA</name>
    <name evidence="7" type="ORF">CGLY_01735</name>
</gene>
<evidence type="ECO:0000259" key="6">
    <source>
        <dbReference type="Pfam" id="PF00884"/>
    </source>
</evidence>
<dbReference type="STRING" id="1404245.CGLY_01735"/>
<dbReference type="OrthoDB" id="9777306at2"/>
<evidence type="ECO:0000313" key="8">
    <source>
        <dbReference type="Proteomes" id="UP000023703"/>
    </source>
</evidence>
<comment type="similarity">
    <text evidence="1">Belongs to the sulfatase family.</text>
</comment>
<reference evidence="7 8" key="1">
    <citation type="journal article" date="2015" name="Int. J. Syst. Evol. Microbiol.">
        <title>Revisiting Corynebacterium glyciniphilum (ex Kubota et al., 1972) sp. nov., nom. rev., isolated from putrefied banana.</title>
        <authorList>
            <person name="Al-Dilaimi A."/>
            <person name="Bednarz H."/>
            <person name="Lomker A."/>
            <person name="Niehaus K."/>
            <person name="Kalinowski J."/>
            <person name="Ruckert C."/>
        </authorList>
    </citation>
    <scope>NUCLEOTIDE SEQUENCE [LARGE SCALE GENOMIC DNA]</scope>
    <source>
        <strain evidence="7">AJ 3170</strain>
    </source>
</reference>
<dbReference type="InterPro" id="IPR017850">
    <property type="entry name" value="Alkaline_phosphatase_core_sf"/>
</dbReference>
<feature type="domain" description="Sulfatase N-terminal" evidence="6">
    <location>
        <begin position="43"/>
        <end position="465"/>
    </location>
</feature>
<evidence type="ECO:0000256" key="4">
    <source>
        <dbReference type="ARBA" id="ARBA00022837"/>
    </source>
</evidence>
<dbReference type="InterPro" id="IPR050738">
    <property type="entry name" value="Sulfatase"/>
</dbReference>
<dbReference type="PANTHER" id="PTHR42693:SF33">
    <property type="entry name" value="ARYLSULFATASE"/>
    <property type="match status" value="1"/>
</dbReference>
<organism evidence="7 8">
    <name type="scientific">Corynebacterium glyciniphilum AJ 3170</name>
    <dbReference type="NCBI Taxonomy" id="1404245"/>
    <lineage>
        <taxon>Bacteria</taxon>
        <taxon>Bacillati</taxon>
        <taxon>Actinomycetota</taxon>
        <taxon>Actinomycetes</taxon>
        <taxon>Mycobacteriales</taxon>
        <taxon>Corynebacteriaceae</taxon>
        <taxon>Corynebacterium</taxon>
    </lineage>
</organism>
<dbReference type="PANTHER" id="PTHR42693">
    <property type="entry name" value="ARYLSULFATASE FAMILY MEMBER"/>
    <property type="match status" value="1"/>
</dbReference>
<feature type="region of interest" description="Disordered" evidence="5">
    <location>
        <begin position="470"/>
        <end position="505"/>
    </location>
</feature>
<dbReference type="PROSITE" id="PS00523">
    <property type="entry name" value="SULFATASE_1"/>
    <property type="match status" value="1"/>
</dbReference>
<dbReference type="PROSITE" id="PS00149">
    <property type="entry name" value="SULFATASE_2"/>
    <property type="match status" value="1"/>
</dbReference>
<dbReference type="KEGG" id="cgy:CGLY_01735"/>